<dbReference type="AlphaFoldDB" id="A0AAF0R0B5"/>
<evidence type="ECO:0000313" key="2">
    <source>
        <dbReference type="Proteomes" id="UP001234989"/>
    </source>
</evidence>
<dbReference type="Proteomes" id="UP001234989">
    <property type="component" value="Chromosome 5"/>
</dbReference>
<accession>A0AAF0R0B5</accession>
<dbReference type="EMBL" id="CP133616">
    <property type="protein sequence ID" value="WMV29194.1"/>
    <property type="molecule type" value="Genomic_DNA"/>
</dbReference>
<protein>
    <submittedName>
        <fullName evidence="1">Uncharacterized protein</fullName>
    </submittedName>
</protein>
<keyword evidence="2" id="KW-1185">Reference proteome</keyword>
<proteinExistence type="predicted"/>
<gene>
    <name evidence="1" type="ORF">MTR67_022579</name>
</gene>
<reference evidence="1" key="1">
    <citation type="submission" date="2023-08" db="EMBL/GenBank/DDBJ databases">
        <title>A de novo genome assembly of Solanum verrucosum Schlechtendal, a Mexican diploid species geographically isolated from the other diploid A-genome species in potato relatives.</title>
        <authorList>
            <person name="Hosaka K."/>
        </authorList>
    </citation>
    <scope>NUCLEOTIDE SEQUENCE</scope>
    <source>
        <tissue evidence="1">Young leaves</tissue>
    </source>
</reference>
<sequence length="123" mass="14017">MVVYTLSRQTVSIGSLVCLGMSKQPLAREIETLEDKFIWLGISKKGGVLDIIKVKPTFIEKIKTKKFKDWELTKIKGKVVCDKKQDSTLQVDGVPKFGGRIFFPWVGDLIQNVGRGSWFMLFY</sequence>
<evidence type="ECO:0000313" key="1">
    <source>
        <dbReference type="EMBL" id="WMV29194.1"/>
    </source>
</evidence>
<organism evidence="1 2">
    <name type="scientific">Solanum verrucosum</name>
    <dbReference type="NCBI Taxonomy" id="315347"/>
    <lineage>
        <taxon>Eukaryota</taxon>
        <taxon>Viridiplantae</taxon>
        <taxon>Streptophyta</taxon>
        <taxon>Embryophyta</taxon>
        <taxon>Tracheophyta</taxon>
        <taxon>Spermatophyta</taxon>
        <taxon>Magnoliopsida</taxon>
        <taxon>eudicotyledons</taxon>
        <taxon>Gunneridae</taxon>
        <taxon>Pentapetalae</taxon>
        <taxon>asterids</taxon>
        <taxon>lamiids</taxon>
        <taxon>Solanales</taxon>
        <taxon>Solanaceae</taxon>
        <taxon>Solanoideae</taxon>
        <taxon>Solaneae</taxon>
        <taxon>Solanum</taxon>
    </lineage>
</organism>
<name>A0AAF0R0B5_SOLVR</name>